<keyword evidence="5" id="KW-0472">Membrane</keyword>
<feature type="region of interest" description="Disordered" evidence="4">
    <location>
        <begin position="214"/>
        <end position="237"/>
    </location>
</feature>
<keyword evidence="5" id="KW-1133">Transmembrane helix</keyword>
<evidence type="ECO:0000256" key="6">
    <source>
        <dbReference type="SAM" id="SignalP"/>
    </source>
</evidence>
<keyword evidence="5" id="KW-0812">Transmembrane</keyword>
<dbReference type="Pfam" id="PF23598">
    <property type="entry name" value="LRR_14"/>
    <property type="match status" value="1"/>
</dbReference>
<dbReference type="Gene3D" id="3.80.10.10">
    <property type="entry name" value="Ribonuclease Inhibitor"/>
    <property type="match status" value="1"/>
</dbReference>
<evidence type="ECO:0000259" key="8">
    <source>
        <dbReference type="Pfam" id="PF23598"/>
    </source>
</evidence>
<keyword evidence="10" id="KW-1185">Reference proteome</keyword>
<evidence type="ECO:0000256" key="2">
    <source>
        <dbReference type="ARBA" id="ARBA00022729"/>
    </source>
</evidence>
<sequence length="279" mass="30094">MSPQLALWWCLVLLSALIPTGVSQMGIYEVDALIAFRDNLINPPDWTKNWDANLINPCPFLHITCDMADSRVIRMDLGNAGLSGSLAPELGVLSHLKYLELYGNNFSGLIPKELGNLTALVSLDLYQNNFTGNIPDSLGQLSNLLFLRLNNNSLSGSIPSSLTNIAGLQQLDLSYNDLTGEVPNNGSFSRFTPISFIGNINLCGSLVNQDCPGQAPFSSSSPGSTLSPPNEMAPPNQESKNRKVIILASAISAAVLVFLILGLTIIVCQNRKHSQDLPK</sequence>
<comment type="caution">
    <text evidence="9">The sequence shown here is derived from an EMBL/GenBank/DDBJ whole genome shotgun (WGS) entry which is preliminary data.</text>
</comment>
<protein>
    <recommendedName>
        <fullName evidence="11">Leucine-rich repeat-containing N-terminal plant-type domain-containing protein</fullName>
    </recommendedName>
</protein>
<feature type="signal peptide" evidence="6">
    <location>
        <begin position="1"/>
        <end position="24"/>
    </location>
</feature>
<dbReference type="InterPro" id="IPR032675">
    <property type="entry name" value="LRR_dom_sf"/>
</dbReference>
<proteinExistence type="predicted"/>
<reference evidence="9" key="1">
    <citation type="submission" date="2020-06" db="EMBL/GenBank/DDBJ databases">
        <title>WGS assembly of Ceratodon purpureus strain R40.</title>
        <authorList>
            <person name="Carey S.B."/>
            <person name="Jenkins J."/>
            <person name="Shu S."/>
            <person name="Lovell J.T."/>
            <person name="Sreedasyam A."/>
            <person name="Maumus F."/>
            <person name="Tiley G.P."/>
            <person name="Fernandez-Pozo N."/>
            <person name="Barry K."/>
            <person name="Chen C."/>
            <person name="Wang M."/>
            <person name="Lipzen A."/>
            <person name="Daum C."/>
            <person name="Saski C.A."/>
            <person name="Payton A.C."/>
            <person name="Mcbreen J.C."/>
            <person name="Conrad R.E."/>
            <person name="Kollar L.M."/>
            <person name="Olsson S."/>
            <person name="Huttunen S."/>
            <person name="Landis J.B."/>
            <person name="Wickett N.J."/>
            <person name="Johnson M.G."/>
            <person name="Rensing S.A."/>
            <person name="Grimwood J."/>
            <person name="Schmutz J."/>
            <person name="Mcdaniel S.F."/>
        </authorList>
    </citation>
    <scope>NUCLEOTIDE SEQUENCE</scope>
    <source>
        <strain evidence="9">R40</strain>
    </source>
</reference>
<dbReference type="FunFam" id="3.80.10.10:FF:000024">
    <property type="entry name" value="Somatic embryogenesis receptor kinase 1"/>
    <property type="match status" value="1"/>
</dbReference>
<evidence type="ECO:0000256" key="5">
    <source>
        <dbReference type="SAM" id="Phobius"/>
    </source>
</evidence>
<dbReference type="PANTHER" id="PTHR47988">
    <property type="entry name" value="SOMATIC EMBRYOGENESIS RECEPTOR KINASE 1"/>
    <property type="match status" value="1"/>
</dbReference>
<accession>A0A8T0IEN7</accession>
<keyword evidence="2 6" id="KW-0732">Signal</keyword>
<dbReference type="InterPro" id="IPR013210">
    <property type="entry name" value="LRR_N_plant-typ"/>
</dbReference>
<evidence type="ECO:0000313" key="10">
    <source>
        <dbReference type="Proteomes" id="UP000822688"/>
    </source>
</evidence>
<evidence type="ECO:0000259" key="7">
    <source>
        <dbReference type="Pfam" id="PF08263"/>
    </source>
</evidence>
<feature type="chain" id="PRO_5035861557" description="Leucine-rich repeat-containing N-terminal plant-type domain-containing protein" evidence="6">
    <location>
        <begin position="25"/>
        <end position="279"/>
    </location>
</feature>
<keyword evidence="1" id="KW-0433">Leucine-rich repeat</keyword>
<name>A0A8T0IEN7_CERPU</name>
<gene>
    <name evidence="9" type="ORF">KC19_4G213700</name>
</gene>
<organism evidence="9 10">
    <name type="scientific">Ceratodon purpureus</name>
    <name type="common">Fire moss</name>
    <name type="synonym">Dicranum purpureum</name>
    <dbReference type="NCBI Taxonomy" id="3225"/>
    <lineage>
        <taxon>Eukaryota</taxon>
        <taxon>Viridiplantae</taxon>
        <taxon>Streptophyta</taxon>
        <taxon>Embryophyta</taxon>
        <taxon>Bryophyta</taxon>
        <taxon>Bryophytina</taxon>
        <taxon>Bryopsida</taxon>
        <taxon>Dicranidae</taxon>
        <taxon>Pseudoditrichales</taxon>
        <taxon>Ditrichaceae</taxon>
        <taxon>Ceratodon</taxon>
    </lineage>
</organism>
<dbReference type="Proteomes" id="UP000822688">
    <property type="component" value="Chromosome 4"/>
</dbReference>
<feature type="domain" description="Leucine-rich repeat-containing N-terminal plant-type" evidence="7">
    <location>
        <begin position="29"/>
        <end position="66"/>
    </location>
</feature>
<evidence type="ECO:0000313" key="9">
    <source>
        <dbReference type="EMBL" id="KAG0580963.1"/>
    </source>
</evidence>
<evidence type="ECO:0000256" key="3">
    <source>
        <dbReference type="ARBA" id="ARBA00022737"/>
    </source>
</evidence>
<evidence type="ECO:0000256" key="4">
    <source>
        <dbReference type="SAM" id="MobiDB-lite"/>
    </source>
</evidence>
<dbReference type="InterPro" id="IPR055414">
    <property type="entry name" value="LRR_R13L4/SHOC2-like"/>
</dbReference>
<dbReference type="AlphaFoldDB" id="A0A8T0IEN7"/>
<keyword evidence="3" id="KW-0677">Repeat</keyword>
<dbReference type="SUPFAM" id="SSF52058">
    <property type="entry name" value="L domain-like"/>
    <property type="match status" value="1"/>
</dbReference>
<dbReference type="Pfam" id="PF08263">
    <property type="entry name" value="LRRNT_2"/>
    <property type="match status" value="1"/>
</dbReference>
<evidence type="ECO:0000256" key="1">
    <source>
        <dbReference type="ARBA" id="ARBA00022614"/>
    </source>
</evidence>
<evidence type="ECO:0008006" key="11">
    <source>
        <dbReference type="Google" id="ProtNLM"/>
    </source>
</evidence>
<feature type="compositionally biased region" description="Low complexity" evidence="4">
    <location>
        <begin position="216"/>
        <end position="229"/>
    </location>
</feature>
<dbReference type="EMBL" id="CM026424">
    <property type="protein sequence ID" value="KAG0580963.1"/>
    <property type="molecule type" value="Genomic_DNA"/>
</dbReference>
<feature type="domain" description="Disease resistance R13L4/SHOC-2-like LRR" evidence="8">
    <location>
        <begin position="81"/>
        <end position="174"/>
    </location>
</feature>
<feature type="transmembrane region" description="Helical" evidence="5">
    <location>
        <begin position="244"/>
        <end position="268"/>
    </location>
</feature>